<dbReference type="InterPro" id="IPR020847">
    <property type="entry name" value="AP_endonuclease_F1_BS"/>
</dbReference>
<evidence type="ECO:0000256" key="9">
    <source>
        <dbReference type="ARBA" id="ARBA00022839"/>
    </source>
</evidence>
<feature type="domain" description="Endonuclease/exonuclease/phosphatase" evidence="16">
    <location>
        <begin position="4"/>
        <end position="245"/>
    </location>
</feature>
<dbReference type="EMBL" id="FMAO01000012">
    <property type="protein sequence ID" value="SCC06743.1"/>
    <property type="molecule type" value="Genomic_DNA"/>
</dbReference>
<feature type="binding site" evidence="14">
    <location>
        <position position="164"/>
    </location>
    <ligand>
        <name>Mg(2+)</name>
        <dbReference type="ChEBI" id="CHEBI:18420"/>
        <label>1</label>
    </ligand>
</feature>
<dbReference type="InterPro" id="IPR004808">
    <property type="entry name" value="AP_endonuc_1"/>
</dbReference>
<feature type="binding site" evidence="14">
    <location>
        <position position="7"/>
    </location>
    <ligand>
        <name>Mg(2+)</name>
        <dbReference type="ChEBI" id="CHEBI:18420"/>
        <label>1</label>
    </ligand>
</feature>
<evidence type="ECO:0000256" key="3">
    <source>
        <dbReference type="ARBA" id="ARBA00007092"/>
    </source>
</evidence>
<dbReference type="GO" id="GO:0006284">
    <property type="term" value="P:base-excision repair"/>
    <property type="evidence" value="ECO:0007669"/>
    <property type="project" value="TreeGrafter"/>
</dbReference>
<comment type="function">
    <text evidence="11">In addition to 3'- to 5'-exonuclease and 3'-phosphatase activities, ExoA was shown to make single-strand breaks at apurinic sites in DNA.</text>
</comment>
<comment type="similarity">
    <text evidence="3">Belongs to the DNA repair enzymes AP/ExoA family.</text>
</comment>
<gene>
    <name evidence="17" type="ORF">GA0061074_1129</name>
</gene>
<evidence type="ECO:0000256" key="15">
    <source>
        <dbReference type="PIRSR" id="PIRSR604808-3"/>
    </source>
</evidence>
<dbReference type="Pfam" id="PF03372">
    <property type="entry name" value="Exo_endo_phos"/>
    <property type="match status" value="1"/>
</dbReference>
<feature type="binding site" evidence="14">
    <location>
        <position position="263"/>
    </location>
    <ligand>
        <name>Mg(2+)</name>
        <dbReference type="ChEBI" id="CHEBI:18420"/>
        <label>1</label>
    </ligand>
</feature>
<dbReference type="FunFam" id="3.60.10.10:FF:000054">
    <property type="entry name" value="Exodeoxyribonuclease III"/>
    <property type="match status" value="1"/>
</dbReference>
<dbReference type="PANTHER" id="PTHR22748">
    <property type="entry name" value="AP ENDONUCLEASE"/>
    <property type="match status" value="1"/>
</dbReference>
<dbReference type="STRING" id="1505725.GA0061074_1129"/>
<evidence type="ECO:0000256" key="10">
    <source>
        <dbReference type="ARBA" id="ARBA00022842"/>
    </source>
</evidence>
<dbReference type="InterPro" id="IPR036691">
    <property type="entry name" value="Endo/exonu/phosph_ase_sf"/>
</dbReference>
<keyword evidence="7 14" id="KW-0479">Metal-binding</keyword>
<dbReference type="PANTHER" id="PTHR22748:SF6">
    <property type="entry name" value="DNA-(APURINIC OR APYRIMIDINIC SITE) ENDONUCLEASE"/>
    <property type="match status" value="1"/>
</dbReference>
<accession>A0A1C4BIU6</accession>
<dbReference type="InterPro" id="IPR020848">
    <property type="entry name" value="AP_endonuclease_F1_CS"/>
</dbReference>
<dbReference type="NCBIfam" id="TIGR00633">
    <property type="entry name" value="xth"/>
    <property type="match status" value="1"/>
</dbReference>
<dbReference type="Proteomes" id="UP000199268">
    <property type="component" value="Unassembled WGS sequence"/>
</dbReference>
<evidence type="ECO:0000256" key="12">
    <source>
        <dbReference type="ARBA" id="ARBA00073459"/>
    </source>
</evidence>
<feature type="active site" description="Proton acceptor" evidence="13">
    <location>
        <position position="263"/>
    </location>
</feature>
<dbReference type="EC" id="3.1.11.2" evidence="4"/>
<feature type="active site" description="Proton donor/acceptor" evidence="13">
    <location>
        <position position="164"/>
    </location>
</feature>
<dbReference type="CDD" id="cd09087">
    <property type="entry name" value="Ape1-like_AP-endo"/>
    <property type="match status" value="1"/>
</dbReference>
<keyword evidence="18" id="KW-1185">Reference proteome</keyword>
<evidence type="ECO:0000256" key="13">
    <source>
        <dbReference type="PIRSR" id="PIRSR604808-1"/>
    </source>
</evidence>
<evidence type="ECO:0000256" key="2">
    <source>
        <dbReference type="ARBA" id="ARBA00001936"/>
    </source>
</evidence>
<evidence type="ECO:0000313" key="18">
    <source>
        <dbReference type="Proteomes" id="UP000199268"/>
    </source>
</evidence>
<feature type="site" description="Transition state stabilizer" evidence="15">
    <location>
        <position position="166"/>
    </location>
</feature>
<dbReference type="OrthoDB" id="9803914at2"/>
<comment type="cofactor">
    <cofactor evidence="2">
        <name>Mn(2+)</name>
        <dbReference type="ChEBI" id="CHEBI:29035"/>
    </cofactor>
</comment>
<organism evidence="17 18">
    <name type="scientific">Weissella bombi</name>
    <dbReference type="NCBI Taxonomy" id="1505725"/>
    <lineage>
        <taxon>Bacteria</taxon>
        <taxon>Bacillati</taxon>
        <taxon>Bacillota</taxon>
        <taxon>Bacilli</taxon>
        <taxon>Lactobacillales</taxon>
        <taxon>Lactobacillaceae</taxon>
        <taxon>Weissella</taxon>
    </lineage>
</organism>
<evidence type="ECO:0000256" key="5">
    <source>
        <dbReference type="ARBA" id="ARBA00022490"/>
    </source>
</evidence>
<evidence type="ECO:0000259" key="16">
    <source>
        <dbReference type="Pfam" id="PF03372"/>
    </source>
</evidence>
<dbReference type="PROSITE" id="PS00726">
    <property type="entry name" value="AP_NUCLEASE_F1_1"/>
    <property type="match status" value="1"/>
</dbReference>
<feature type="binding site" evidence="14">
    <location>
        <position position="44"/>
    </location>
    <ligand>
        <name>Mg(2+)</name>
        <dbReference type="ChEBI" id="CHEBI:18420"/>
        <label>1</label>
    </ligand>
</feature>
<evidence type="ECO:0000256" key="8">
    <source>
        <dbReference type="ARBA" id="ARBA00022801"/>
    </source>
</evidence>
<dbReference type="AlphaFoldDB" id="A0A1C4BIU6"/>
<reference evidence="18" key="1">
    <citation type="submission" date="2016-08" db="EMBL/GenBank/DDBJ databases">
        <authorList>
            <person name="Varghese N."/>
            <person name="Submissions Spin"/>
        </authorList>
    </citation>
    <scope>NUCLEOTIDE SEQUENCE [LARGE SCALE GENOMIC DNA]</scope>
    <source>
        <strain evidence="18">R-53094</strain>
    </source>
</reference>
<proteinExistence type="inferred from homology"/>
<comment type="catalytic activity">
    <reaction evidence="1">
        <text>Exonucleolytic cleavage in the 3'- to 5'-direction to yield nucleoside 5'-phosphates.</text>
        <dbReference type="EC" id="3.1.11.2"/>
    </reaction>
</comment>
<dbReference type="RefSeq" id="WP_092463359.1">
    <property type="nucleotide sequence ID" value="NZ_BJEE01000001.1"/>
</dbReference>
<evidence type="ECO:0000256" key="11">
    <source>
        <dbReference type="ARBA" id="ARBA00057465"/>
    </source>
</evidence>
<keyword evidence="9" id="KW-0269">Exonuclease</keyword>
<name>A0A1C4BIU6_9LACO</name>
<dbReference type="GO" id="GO:0008311">
    <property type="term" value="F:double-stranded DNA 3'-5' DNA exonuclease activity"/>
    <property type="evidence" value="ECO:0007669"/>
    <property type="project" value="UniProtKB-EC"/>
</dbReference>
<dbReference type="Gene3D" id="3.60.10.10">
    <property type="entry name" value="Endonuclease/exonuclease/phosphatase"/>
    <property type="match status" value="1"/>
</dbReference>
<evidence type="ECO:0000256" key="14">
    <source>
        <dbReference type="PIRSR" id="PIRSR604808-2"/>
    </source>
</evidence>
<dbReference type="InterPro" id="IPR005135">
    <property type="entry name" value="Endo/exonuclease/phosphatase"/>
</dbReference>
<feature type="binding site" evidence="14">
    <location>
        <position position="262"/>
    </location>
    <ligand>
        <name>Mg(2+)</name>
        <dbReference type="ChEBI" id="CHEBI:18420"/>
        <label>1</label>
    </ligand>
</feature>
<protein>
    <recommendedName>
        <fullName evidence="12">Exodeoxyribonuclease</fullName>
        <ecNumber evidence="4">3.1.11.2</ecNumber>
    </recommendedName>
</protein>
<feature type="site" description="Interaction with DNA substrate" evidence="15">
    <location>
        <position position="263"/>
    </location>
</feature>
<dbReference type="GO" id="GO:0046872">
    <property type="term" value="F:metal ion binding"/>
    <property type="evidence" value="ECO:0007669"/>
    <property type="project" value="UniProtKB-KW"/>
</dbReference>
<dbReference type="PROSITE" id="PS51435">
    <property type="entry name" value="AP_NUCLEASE_F1_4"/>
    <property type="match status" value="1"/>
</dbReference>
<feature type="binding site" evidence="14">
    <location>
        <position position="166"/>
    </location>
    <ligand>
        <name>Mg(2+)</name>
        <dbReference type="ChEBI" id="CHEBI:18420"/>
        <label>1</label>
    </ligand>
</feature>
<dbReference type="SUPFAM" id="SSF56219">
    <property type="entry name" value="DNase I-like"/>
    <property type="match status" value="1"/>
</dbReference>
<dbReference type="NCBIfam" id="TIGR00195">
    <property type="entry name" value="exoDNase_III"/>
    <property type="match status" value="1"/>
</dbReference>
<keyword evidence="8" id="KW-0378">Hydrolase</keyword>
<evidence type="ECO:0000313" key="17">
    <source>
        <dbReference type="EMBL" id="SCC06743.1"/>
    </source>
</evidence>
<dbReference type="PROSITE" id="PS00728">
    <property type="entry name" value="AP_NUCLEASE_F1_3"/>
    <property type="match status" value="1"/>
</dbReference>
<comment type="cofactor">
    <cofactor evidence="14">
        <name>Mg(2+)</name>
        <dbReference type="ChEBI" id="CHEBI:18420"/>
    </cofactor>
    <cofactor evidence="14">
        <name>Mn(2+)</name>
        <dbReference type="ChEBI" id="CHEBI:29035"/>
    </cofactor>
    <text evidence="14">Probably binds two magnesium or manganese ions per subunit.</text>
</comment>
<keyword evidence="14" id="KW-0464">Manganese</keyword>
<feature type="site" description="Important for catalytic activity" evidence="15">
    <location>
        <position position="237"/>
    </location>
</feature>
<keyword evidence="10 14" id="KW-0460">Magnesium</keyword>
<dbReference type="GO" id="GO:0003677">
    <property type="term" value="F:DNA binding"/>
    <property type="evidence" value="ECO:0007669"/>
    <property type="project" value="InterPro"/>
</dbReference>
<evidence type="ECO:0000256" key="6">
    <source>
        <dbReference type="ARBA" id="ARBA00022722"/>
    </source>
</evidence>
<sequence>MKFISWNIDSINAAVEHKSARGEMTWQVLQDIAAQQPDVLAIQETKLKATGLTKKQAAALDELFPGYHRYLRMSTGRSGYSGTMMLSRQEPINVEMPEIGAPGEMDIEGRVITLEFANTYVSTVYTPNSGSALARLDDRQSWDDAYRAYMQQLDAHKPVIFSGDFNVAHQEIDLKNPKSNHKKAGFTDEEREHFSRLLDAGFTDTFRYLHPDQAGVYTWWAQISKTSKINNSGWRIDYYLTSNRLNDQLDEMSVIDTGARQDHAPIMLTMTDDFTL</sequence>
<keyword evidence="6" id="KW-0540">Nuclease</keyword>
<feature type="active site" evidence="13">
    <location>
        <position position="125"/>
    </location>
</feature>
<evidence type="ECO:0000256" key="7">
    <source>
        <dbReference type="ARBA" id="ARBA00022723"/>
    </source>
</evidence>
<evidence type="ECO:0000256" key="1">
    <source>
        <dbReference type="ARBA" id="ARBA00000493"/>
    </source>
</evidence>
<keyword evidence="5" id="KW-0963">Cytoplasm</keyword>
<dbReference type="GO" id="GO:0008081">
    <property type="term" value="F:phosphoric diester hydrolase activity"/>
    <property type="evidence" value="ECO:0007669"/>
    <property type="project" value="TreeGrafter"/>
</dbReference>
<dbReference type="GO" id="GO:0003906">
    <property type="term" value="F:DNA-(apurinic or apyrimidinic site) endonuclease activity"/>
    <property type="evidence" value="ECO:0007669"/>
    <property type="project" value="TreeGrafter"/>
</dbReference>
<evidence type="ECO:0000256" key="4">
    <source>
        <dbReference type="ARBA" id="ARBA00012115"/>
    </source>
</evidence>